<dbReference type="InterPro" id="IPR057335">
    <property type="entry name" value="Beta-barrel_SelB"/>
</dbReference>
<keyword evidence="10" id="KW-0251">Elongation factor</keyword>
<dbReference type="PROSITE" id="PS51722">
    <property type="entry name" value="G_TR_2"/>
    <property type="match status" value="1"/>
</dbReference>
<comment type="function">
    <text evidence="7">Translation factor necessary for the incorporation of selenocysteine into proteins. It probably replaces EF-Tu for the insertion of selenocysteine directed by the UGA codon. SelB binds GTP and GDP.</text>
</comment>
<dbReference type="InterPro" id="IPR031157">
    <property type="entry name" value="G_TR_CS"/>
</dbReference>
<feature type="domain" description="Tr-type G" evidence="9">
    <location>
        <begin position="1"/>
        <end position="168"/>
    </location>
</feature>
<evidence type="ECO:0000256" key="6">
    <source>
        <dbReference type="ARBA" id="ARBA00023134"/>
    </source>
</evidence>
<comment type="subcellular location">
    <subcellularLocation>
        <location evidence="1">Cytoplasm</location>
    </subcellularLocation>
</comment>
<dbReference type="CDD" id="cd04171">
    <property type="entry name" value="SelB"/>
    <property type="match status" value="1"/>
</dbReference>
<dbReference type="GO" id="GO:0003723">
    <property type="term" value="F:RNA binding"/>
    <property type="evidence" value="ECO:0007669"/>
    <property type="project" value="InterPro"/>
</dbReference>
<dbReference type="Pfam" id="PF00009">
    <property type="entry name" value="GTP_EFTU"/>
    <property type="match status" value="1"/>
</dbReference>
<dbReference type="InterPro" id="IPR036388">
    <property type="entry name" value="WH-like_DNA-bd_sf"/>
</dbReference>
<dbReference type="GO" id="GO:0003924">
    <property type="term" value="F:GTPase activity"/>
    <property type="evidence" value="ECO:0007669"/>
    <property type="project" value="InterPro"/>
</dbReference>
<evidence type="ECO:0000256" key="5">
    <source>
        <dbReference type="ARBA" id="ARBA00022917"/>
    </source>
</evidence>
<dbReference type="InterPro" id="IPR050055">
    <property type="entry name" value="EF-Tu_GTPase"/>
</dbReference>
<dbReference type="GO" id="GO:0005525">
    <property type="term" value="F:GTP binding"/>
    <property type="evidence" value="ECO:0007669"/>
    <property type="project" value="UniProtKB-KW"/>
</dbReference>
<dbReference type="InterPro" id="IPR015191">
    <property type="entry name" value="SelB_WHD4"/>
</dbReference>
<evidence type="ECO:0000256" key="1">
    <source>
        <dbReference type="ARBA" id="ARBA00004496"/>
    </source>
</evidence>
<evidence type="ECO:0000256" key="8">
    <source>
        <dbReference type="ARBA" id="ARBA00031615"/>
    </source>
</evidence>
<dbReference type="PROSITE" id="PS00301">
    <property type="entry name" value="G_TR_1"/>
    <property type="match status" value="1"/>
</dbReference>
<dbReference type="InterPro" id="IPR027417">
    <property type="entry name" value="P-loop_NTPase"/>
</dbReference>
<dbReference type="InterPro" id="IPR004535">
    <property type="entry name" value="Transl_elong_SelB"/>
</dbReference>
<dbReference type="Pfam" id="PF09106">
    <property type="entry name" value="WHD_2nd_SelB"/>
    <property type="match status" value="1"/>
</dbReference>
<reference evidence="10 11" key="1">
    <citation type="submission" date="2019-06" db="EMBL/GenBank/DDBJ databases">
        <title>Genomic Encyclopedia of Type Strains, Phase IV (KMG-V): Genome sequencing to study the core and pangenomes of soil and plant-associated prokaryotes.</title>
        <authorList>
            <person name="Whitman W."/>
        </authorList>
    </citation>
    <scope>NUCLEOTIDE SEQUENCE [LARGE SCALE GENOMIC DNA]</scope>
    <source>
        <strain evidence="10 11">BR 12005</strain>
    </source>
</reference>
<evidence type="ECO:0000256" key="2">
    <source>
        <dbReference type="ARBA" id="ARBA00015953"/>
    </source>
</evidence>
<protein>
    <recommendedName>
        <fullName evidence="2">Selenocysteine-specific elongation factor</fullName>
    </recommendedName>
    <alternativeName>
        <fullName evidence="8">SelB translation factor</fullName>
    </alternativeName>
</protein>
<name>A0A560J377_9PROT</name>
<dbReference type="InterPro" id="IPR009000">
    <property type="entry name" value="Transl_B-barrel_sf"/>
</dbReference>
<dbReference type="GO" id="GO:0004020">
    <property type="term" value="F:adenylylsulfate kinase activity"/>
    <property type="evidence" value="ECO:0007669"/>
    <property type="project" value="UniProtKB-EC"/>
</dbReference>
<dbReference type="Gene3D" id="3.40.50.300">
    <property type="entry name" value="P-loop containing nucleotide triphosphate hydrolases"/>
    <property type="match status" value="1"/>
</dbReference>
<dbReference type="Gene3D" id="2.40.30.10">
    <property type="entry name" value="Translation factors"/>
    <property type="match status" value="1"/>
</dbReference>
<dbReference type="PANTHER" id="PTHR43721">
    <property type="entry name" value="ELONGATION FACTOR TU-RELATED"/>
    <property type="match status" value="1"/>
</dbReference>
<dbReference type="Pfam" id="PF09107">
    <property type="entry name" value="WHD_3rd_SelB"/>
    <property type="match status" value="1"/>
</dbReference>
<dbReference type="GO" id="GO:0005737">
    <property type="term" value="C:cytoplasm"/>
    <property type="evidence" value="ECO:0007669"/>
    <property type="project" value="UniProtKB-SubCell"/>
</dbReference>
<accession>A0A560J377</accession>
<dbReference type="PRINTS" id="PR00315">
    <property type="entry name" value="ELONGATNFCT"/>
</dbReference>
<dbReference type="InterPro" id="IPR004161">
    <property type="entry name" value="EFTu-like_2"/>
</dbReference>
<dbReference type="Pfam" id="PF25461">
    <property type="entry name" value="Beta-barrel_SelB"/>
    <property type="match status" value="1"/>
</dbReference>
<keyword evidence="4" id="KW-0547">Nucleotide-binding</keyword>
<dbReference type="PANTHER" id="PTHR43721:SF22">
    <property type="entry name" value="ELONGATION FACTOR TU, MITOCHONDRIAL"/>
    <property type="match status" value="1"/>
</dbReference>
<evidence type="ECO:0000256" key="3">
    <source>
        <dbReference type="ARBA" id="ARBA00022490"/>
    </source>
</evidence>
<dbReference type="GO" id="GO:0001514">
    <property type="term" value="P:selenocysteine incorporation"/>
    <property type="evidence" value="ECO:0007669"/>
    <property type="project" value="InterPro"/>
</dbReference>
<dbReference type="InterPro" id="IPR015190">
    <property type="entry name" value="Elong_fac_SelB-wing-hlx_typ-2"/>
</dbReference>
<dbReference type="CDD" id="cd15491">
    <property type="entry name" value="selB_III"/>
    <property type="match status" value="1"/>
</dbReference>
<dbReference type="InterPro" id="IPR036390">
    <property type="entry name" value="WH_DNA-bd_sf"/>
</dbReference>
<evidence type="ECO:0000256" key="7">
    <source>
        <dbReference type="ARBA" id="ARBA00025526"/>
    </source>
</evidence>
<dbReference type="SUPFAM" id="SSF50447">
    <property type="entry name" value="Translation proteins"/>
    <property type="match status" value="1"/>
</dbReference>
<sequence length="650" mass="69106">MIIGTAGHIDHGKTALVRALTGVDGDRLKEEKARGITIDLGFAYLPLQDGPTLGFVDVPGHERFVHTMVAGASGIDYALLVVATDDGVMPQTREHLAIIDLLGIRHGLVALTKADLAPPDRLAAVTAEIRAALAGTSLDGADILPVSALSGTGIDALRQRLEGEARAQAMAKTAADPGAFRLAIDRAFTLTGVGVVVTGTVLSGRVRVGDSVTVSPSGLPARVRSLHAQNAVAEEGRAGDRCALNLAGPDITKEALHRGDMVLAPALHAPTDRIDASLRLLPREAGAKPLPQWFPVRLHHAAAEVGARVVLLSEEALAGGEATQVQLVLERPIAAAVGDRYVIRDVSAQHTLGGGRFIDLRPPPRRRRTAERVAQRIALALPDPKAALAALLAIPPHHADLTAFVRDHALPDGAAEALAAALDLVVLEHGEARTALSAERWAAFLAHLSETLAAYHAENPDLQGMGREKLRLAVQPRLPTPVFAVAIAKAVAQCLVALDGAFIRLSGHVVRLAPADEAAWADLAPLLSGEVRFRPPRVRDIAADTGRDEGEVRRILKLAGRMGWADQVAHDHFFLRDTVREMVAIAVDVAAQAPGGAFVVAPFRDRMDNGRKVAIQILDFFDRHGITLRRGDLRRVNPHRLDLFGPPVVL</sequence>
<dbReference type="Pfam" id="PF03144">
    <property type="entry name" value="GTP_EFTU_D2"/>
    <property type="match status" value="1"/>
</dbReference>
<dbReference type="EMBL" id="VITV01000019">
    <property type="protein sequence ID" value="TWB65702.1"/>
    <property type="molecule type" value="Genomic_DNA"/>
</dbReference>
<keyword evidence="3" id="KW-0963">Cytoplasm</keyword>
<evidence type="ECO:0000313" key="10">
    <source>
        <dbReference type="EMBL" id="TWB65702.1"/>
    </source>
</evidence>
<evidence type="ECO:0000259" key="9">
    <source>
        <dbReference type="PROSITE" id="PS51722"/>
    </source>
</evidence>
<dbReference type="InterPro" id="IPR000795">
    <property type="entry name" value="T_Tr_GTP-bd_dom"/>
</dbReference>
<evidence type="ECO:0000256" key="4">
    <source>
        <dbReference type="ARBA" id="ARBA00022741"/>
    </source>
</evidence>
<dbReference type="Proteomes" id="UP000320516">
    <property type="component" value="Unassembled WGS sequence"/>
</dbReference>
<dbReference type="Gene3D" id="1.10.10.10">
    <property type="entry name" value="Winged helix-like DNA-binding domain superfamily/Winged helix DNA-binding domain"/>
    <property type="match status" value="3"/>
</dbReference>
<organism evidence="10 11">
    <name type="scientific">Nitrospirillum amazonense</name>
    <dbReference type="NCBI Taxonomy" id="28077"/>
    <lineage>
        <taxon>Bacteria</taxon>
        <taxon>Pseudomonadati</taxon>
        <taxon>Pseudomonadota</taxon>
        <taxon>Alphaproteobacteria</taxon>
        <taxon>Rhodospirillales</taxon>
        <taxon>Azospirillaceae</taxon>
        <taxon>Nitrospirillum</taxon>
    </lineage>
</organism>
<keyword evidence="5" id="KW-0648">Protein biosynthesis</keyword>
<gene>
    <name evidence="10" type="ORF">FBZ87_11933</name>
</gene>
<dbReference type="SUPFAM" id="SSF50465">
    <property type="entry name" value="EF-Tu/eEF-1alpha/eIF2-gamma C-terminal domain"/>
    <property type="match status" value="1"/>
</dbReference>
<dbReference type="NCBIfam" id="TIGR00475">
    <property type="entry name" value="selB"/>
    <property type="match status" value="1"/>
</dbReference>
<dbReference type="InterPro" id="IPR009001">
    <property type="entry name" value="Transl_elong_EF1A/Init_IF2_C"/>
</dbReference>
<dbReference type="RefSeq" id="WP_145613889.1">
    <property type="nucleotide sequence ID" value="NZ_VITV01000019.1"/>
</dbReference>
<keyword evidence="6" id="KW-0342">GTP-binding</keyword>
<dbReference type="AlphaFoldDB" id="A0A560J377"/>
<dbReference type="SUPFAM" id="SSF46785">
    <property type="entry name" value="Winged helix' DNA-binding domain"/>
    <property type="match status" value="3"/>
</dbReference>
<dbReference type="GO" id="GO:0003746">
    <property type="term" value="F:translation elongation factor activity"/>
    <property type="evidence" value="ECO:0007669"/>
    <property type="project" value="UniProtKB-KW"/>
</dbReference>
<dbReference type="SUPFAM" id="SSF52540">
    <property type="entry name" value="P-loop containing nucleoside triphosphate hydrolases"/>
    <property type="match status" value="1"/>
</dbReference>
<proteinExistence type="predicted"/>
<evidence type="ECO:0000313" key="11">
    <source>
        <dbReference type="Proteomes" id="UP000320516"/>
    </source>
</evidence>
<comment type="caution">
    <text evidence="10">The sequence shown here is derived from an EMBL/GenBank/DDBJ whole genome shotgun (WGS) entry which is preliminary data.</text>
</comment>